<dbReference type="PANTHER" id="PTHR46704:SF9">
    <property type="entry name" value="BHLH DOMAIN-CONTAINING PROTEIN"/>
    <property type="match status" value="1"/>
</dbReference>
<sequence>MSAFILITSSSEDEDNTPKSPPKVCNKVNNQCYMHLMTVKNEEAQDFTRTRWDTYRNTITRWLGLKGESQSMAETYKHCIDIEFENVPEDAGFHPTCYRRFIDKRRLELAEKRVARERSEAQDADGGEAVPSSRTSTSRETPRKKLRSRTGLPVPCAGPVLPALCIICKKTDKYITVHHKRQKEHLSQAETLSAGQLQKAAEMKQDTSILLHIQDKDCVSLEVRYHKSCYKQYIEFLRKSTATPEEKLNEPTFDASYKILCETIIRQRIIVNQEVLKMTQLRRIFSNLVKKHEGLDASNYRQGKLKRRLTRDFPQLVFHVPTKRNICELYDVPVATHVR</sequence>
<dbReference type="AlphaFoldDB" id="A0AAD7RVJ8"/>
<keyword evidence="3" id="KW-1185">Reference proteome</keyword>
<name>A0AAD7RVJ8_9TELE</name>
<dbReference type="Proteomes" id="UP001221898">
    <property type="component" value="Unassembled WGS sequence"/>
</dbReference>
<evidence type="ECO:0000256" key="1">
    <source>
        <dbReference type="SAM" id="MobiDB-lite"/>
    </source>
</evidence>
<comment type="caution">
    <text evidence="2">The sequence shown here is derived from an EMBL/GenBank/DDBJ whole genome shotgun (WGS) entry which is preliminary data.</text>
</comment>
<gene>
    <name evidence="2" type="ORF">AAFF_G00097390</name>
</gene>
<protein>
    <submittedName>
        <fullName evidence="2">Uncharacterized protein</fullName>
    </submittedName>
</protein>
<proteinExistence type="predicted"/>
<reference evidence="2" key="1">
    <citation type="journal article" date="2023" name="Science">
        <title>Genome structures resolve the early diversification of teleost fishes.</title>
        <authorList>
            <person name="Parey E."/>
            <person name="Louis A."/>
            <person name="Montfort J."/>
            <person name="Bouchez O."/>
            <person name="Roques C."/>
            <person name="Iampietro C."/>
            <person name="Lluch J."/>
            <person name="Castinel A."/>
            <person name="Donnadieu C."/>
            <person name="Desvignes T."/>
            <person name="Floi Bucao C."/>
            <person name="Jouanno E."/>
            <person name="Wen M."/>
            <person name="Mejri S."/>
            <person name="Dirks R."/>
            <person name="Jansen H."/>
            <person name="Henkel C."/>
            <person name="Chen W.J."/>
            <person name="Zahm M."/>
            <person name="Cabau C."/>
            <person name="Klopp C."/>
            <person name="Thompson A.W."/>
            <person name="Robinson-Rechavi M."/>
            <person name="Braasch I."/>
            <person name="Lecointre G."/>
            <person name="Bobe J."/>
            <person name="Postlethwait J.H."/>
            <person name="Berthelot C."/>
            <person name="Roest Crollius H."/>
            <person name="Guiguen Y."/>
        </authorList>
    </citation>
    <scope>NUCLEOTIDE SEQUENCE</scope>
    <source>
        <strain evidence="2">NC1722</strain>
    </source>
</reference>
<evidence type="ECO:0000313" key="3">
    <source>
        <dbReference type="Proteomes" id="UP001221898"/>
    </source>
</evidence>
<evidence type="ECO:0000313" key="2">
    <source>
        <dbReference type="EMBL" id="KAJ8391118.1"/>
    </source>
</evidence>
<feature type="region of interest" description="Disordered" evidence="1">
    <location>
        <begin position="116"/>
        <end position="150"/>
    </location>
</feature>
<organism evidence="2 3">
    <name type="scientific">Aldrovandia affinis</name>
    <dbReference type="NCBI Taxonomy" id="143900"/>
    <lineage>
        <taxon>Eukaryota</taxon>
        <taxon>Metazoa</taxon>
        <taxon>Chordata</taxon>
        <taxon>Craniata</taxon>
        <taxon>Vertebrata</taxon>
        <taxon>Euteleostomi</taxon>
        <taxon>Actinopterygii</taxon>
        <taxon>Neopterygii</taxon>
        <taxon>Teleostei</taxon>
        <taxon>Notacanthiformes</taxon>
        <taxon>Halosauridae</taxon>
        <taxon>Aldrovandia</taxon>
    </lineage>
</organism>
<dbReference type="EMBL" id="JAINUG010000162">
    <property type="protein sequence ID" value="KAJ8391118.1"/>
    <property type="molecule type" value="Genomic_DNA"/>
</dbReference>
<dbReference type="PANTHER" id="PTHR46704">
    <property type="entry name" value="CXC DOMAIN-CONTAINING PROTEIN-RELATED"/>
    <property type="match status" value="1"/>
</dbReference>
<accession>A0AAD7RVJ8</accession>